<dbReference type="RefSeq" id="WP_183773744.1">
    <property type="nucleotide sequence ID" value="NZ_JACHFW010000006.1"/>
</dbReference>
<dbReference type="InterPro" id="IPR050659">
    <property type="entry name" value="Peptidase_M24B"/>
</dbReference>
<proteinExistence type="predicted"/>
<dbReference type="AlphaFoldDB" id="A0A7W8HAG8"/>
<dbReference type="InterPro" id="IPR036005">
    <property type="entry name" value="Creatinase/aminopeptidase-like"/>
</dbReference>
<dbReference type="EMBL" id="JACHFW010000006">
    <property type="protein sequence ID" value="MBB5264797.1"/>
    <property type="molecule type" value="Genomic_DNA"/>
</dbReference>
<accession>A0A7W8HAG8</accession>
<gene>
    <name evidence="3" type="ORF">HNP82_001925</name>
</gene>
<keyword evidence="3" id="KW-0378">Hydrolase</keyword>
<organism evidence="3 4">
    <name type="scientific">Catenibacillus scindens</name>
    <dbReference type="NCBI Taxonomy" id="673271"/>
    <lineage>
        <taxon>Bacteria</taxon>
        <taxon>Bacillati</taxon>
        <taxon>Bacillota</taxon>
        <taxon>Clostridia</taxon>
        <taxon>Lachnospirales</taxon>
        <taxon>Lachnospiraceae</taxon>
        <taxon>Catenibacillus</taxon>
    </lineage>
</organism>
<evidence type="ECO:0000259" key="1">
    <source>
        <dbReference type="Pfam" id="PF00557"/>
    </source>
</evidence>
<keyword evidence="3" id="KW-0031">Aminopeptidase</keyword>
<dbReference type="InterPro" id="IPR029149">
    <property type="entry name" value="Creatin/AminoP/Spt16_N"/>
</dbReference>
<feature type="domain" description="Creatinase N-terminal" evidence="2">
    <location>
        <begin position="39"/>
        <end position="167"/>
    </location>
</feature>
<comment type="caution">
    <text evidence="3">The sequence shown here is derived from an EMBL/GenBank/DDBJ whole genome shotgun (WGS) entry which is preliminary data.</text>
</comment>
<evidence type="ECO:0000313" key="3">
    <source>
        <dbReference type="EMBL" id="MBB5264797.1"/>
    </source>
</evidence>
<dbReference type="Pfam" id="PF00557">
    <property type="entry name" value="Peptidase_M24"/>
    <property type="match status" value="1"/>
</dbReference>
<dbReference type="SUPFAM" id="SSF55920">
    <property type="entry name" value="Creatinase/aminopeptidase"/>
    <property type="match status" value="1"/>
</dbReference>
<dbReference type="InterPro" id="IPR000994">
    <property type="entry name" value="Pept_M24"/>
</dbReference>
<evidence type="ECO:0000259" key="2">
    <source>
        <dbReference type="Pfam" id="PF01321"/>
    </source>
</evidence>
<feature type="domain" description="Peptidase M24" evidence="1">
    <location>
        <begin position="175"/>
        <end position="369"/>
    </location>
</feature>
<dbReference type="PANTHER" id="PTHR46112">
    <property type="entry name" value="AMINOPEPTIDASE"/>
    <property type="match status" value="1"/>
</dbReference>
<sequence length="408" mass="46867">MSGLFDPSIWPNYTRPVIDKTGNDYGGRKFFSDAERQRRHRLVQSKLKEKDCDLLLVQGYFPPSTMGVNTSLYWLGCDNYYKNTYTLILPAEGELKEIHGVKTSDHDWRLDPYSSGEDMAPYLKGAKRIAYDGLGFITHAFYNYLQQVCPGVELVDFCQELAWMRACKSEEELDAVRSTCRIQDAMFQGAPLYIQPGRTISEMFADVTRYLLMLGGDPTQMPKIMFAVGENRGWKDGDGILEATMAVPPEYRLKVTDYVVFTLETPGVGGYYAERSRYFFFQEPHEEIRSHFEEALKLQEFQINAYKNGMTMQQLRDTINAYKASVGAEQTTGHTWMDTEIRGMGNLTVCRPLINCEWEMFPLAKGMVFDSIHKYKKGHRCTTLHETVWMGDDKAYIFGSYPQKITVL</sequence>
<evidence type="ECO:0000313" key="4">
    <source>
        <dbReference type="Proteomes" id="UP000543642"/>
    </source>
</evidence>
<name>A0A7W8HAG8_9FIRM</name>
<reference evidence="3 4" key="1">
    <citation type="submission" date="2020-08" db="EMBL/GenBank/DDBJ databases">
        <title>Genomic Encyclopedia of Type Strains, Phase IV (KMG-IV): sequencing the most valuable type-strain genomes for metagenomic binning, comparative biology and taxonomic classification.</title>
        <authorList>
            <person name="Goeker M."/>
        </authorList>
    </citation>
    <scope>NUCLEOTIDE SEQUENCE [LARGE SCALE GENOMIC DNA]</scope>
    <source>
        <strain evidence="3 4">DSM 106146</strain>
    </source>
</reference>
<dbReference type="Pfam" id="PF01321">
    <property type="entry name" value="Creatinase_N"/>
    <property type="match status" value="1"/>
</dbReference>
<dbReference type="InterPro" id="IPR000587">
    <property type="entry name" value="Creatinase_N"/>
</dbReference>
<dbReference type="PANTHER" id="PTHR46112:SF3">
    <property type="entry name" value="AMINOPEPTIDASE YPDF"/>
    <property type="match status" value="1"/>
</dbReference>
<protein>
    <submittedName>
        <fullName evidence="3">Xaa-Pro aminopeptidase</fullName>
    </submittedName>
</protein>
<keyword evidence="3" id="KW-0645">Protease</keyword>
<dbReference type="Proteomes" id="UP000543642">
    <property type="component" value="Unassembled WGS sequence"/>
</dbReference>
<dbReference type="GO" id="GO:0004177">
    <property type="term" value="F:aminopeptidase activity"/>
    <property type="evidence" value="ECO:0007669"/>
    <property type="project" value="UniProtKB-KW"/>
</dbReference>
<dbReference type="Gene3D" id="3.90.230.10">
    <property type="entry name" value="Creatinase/methionine aminopeptidase superfamily"/>
    <property type="match status" value="1"/>
</dbReference>
<dbReference type="SUPFAM" id="SSF53092">
    <property type="entry name" value="Creatinase/prolidase N-terminal domain"/>
    <property type="match status" value="1"/>
</dbReference>
<keyword evidence="4" id="KW-1185">Reference proteome</keyword>